<dbReference type="EMBL" id="RZYA01000042">
    <property type="protein sequence ID" value="RVU14598.1"/>
    <property type="molecule type" value="Genomic_DNA"/>
</dbReference>
<dbReference type="RefSeq" id="WP_127833395.1">
    <property type="nucleotide sequence ID" value="NZ_RZYA01000042.1"/>
</dbReference>
<evidence type="ECO:0000313" key="2">
    <source>
        <dbReference type="Proteomes" id="UP000283128"/>
    </source>
</evidence>
<organism evidence="1 2">
    <name type="scientific">Streptomyces antnestii</name>
    <dbReference type="NCBI Taxonomy" id="2494256"/>
    <lineage>
        <taxon>Bacteria</taxon>
        <taxon>Bacillati</taxon>
        <taxon>Actinomycetota</taxon>
        <taxon>Actinomycetes</taxon>
        <taxon>Kitasatosporales</taxon>
        <taxon>Streptomycetaceae</taxon>
        <taxon>Streptomyces</taxon>
    </lineage>
</organism>
<name>A0A3S2W662_9ACTN</name>
<evidence type="ECO:0000313" key="1">
    <source>
        <dbReference type="EMBL" id="RVU14598.1"/>
    </source>
</evidence>
<accession>A0A3S2W662</accession>
<dbReference type="AlphaFoldDB" id="A0A3S2W662"/>
<gene>
    <name evidence="1" type="ORF">EOT10_40615</name>
</gene>
<keyword evidence="2" id="KW-1185">Reference proteome</keyword>
<protein>
    <submittedName>
        <fullName evidence="1">Uncharacterized protein</fullName>
    </submittedName>
</protein>
<proteinExistence type="predicted"/>
<sequence>MTDFWGIAAAVATSASAGFVAWQAGETRRSTKISQNALKSSQAVALDAARGRLDDQAPQVEVHLTADAAWPPLGPSSGWPQPWPATQEWHFPRDEDVHLALRVTLHVTNHSNRPVHVTFQGDLYHPYVEGADRPTKMDHRLLLDPAQSVTADLRKHFPLKDWAENHRLSTEEAGEGPAQALGLVRVHDDRDNGVIDSWELKLSGFPIRPDSDRAGVWHLTAPTLDEPALRCVDFTLQPPRVRSYWLSRSKDIPLPDPVYPSEA</sequence>
<dbReference type="Proteomes" id="UP000283128">
    <property type="component" value="Unassembled WGS sequence"/>
</dbReference>
<comment type="caution">
    <text evidence="1">The sequence shown here is derived from an EMBL/GenBank/DDBJ whole genome shotgun (WGS) entry which is preliminary data.</text>
</comment>
<dbReference type="OrthoDB" id="4087853at2"/>
<reference evidence="1 2" key="1">
    <citation type="submission" date="2019-01" db="EMBL/GenBank/DDBJ databases">
        <title>Genome sequences of Streptomyces and Rhizobium isolates collected from root and soil.</title>
        <authorList>
            <person name="Chhettri S."/>
            <person name="Sevigny J.L."/>
            <person name="Sen A."/>
            <person name="Ennis N."/>
            <person name="Tisa L."/>
        </authorList>
    </citation>
    <scope>NUCLEOTIDE SEQUENCE [LARGE SCALE GENOMIC DNA]</scope>
    <source>
        <strain evidence="1 2">San01</strain>
    </source>
</reference>